<accession>A0A2J7RBC8</accession>
<dbReference type="PANTHER" id="PTHR21301">
    <property type="entry name" value="REVERSE TRANSCRIPTASE"/>
    <property type="match status" value="1"/>
</dbReference>
<dbReference type="Pfam" id="PF00078">
    <property type="entry name" value="RVT_1"/>
    <property type="match status" value="1"/>
</dbReference>
<dbReference type="Gene3D" id="1.10.10.2210">
    <property type="match status" value="1"/>
</dbReference>
<proteinExistence type="predicted"/>
<dbReference type="InParanoid" id="A0A2J7RBC8"/>
<dbReference type="InterPro" id="IPR000477">
    <property type="entry name" value="RT_dom"/>
</dbReference>
<dbReference type="PANTHER" id="PTHR21301:SF10">
    <property type="entry name" value="REVERSE TRANSCRIPTASE DOMAIN-CONTAINING PROTEIN"/>
    <property type="match status" value="1"/>
</dbReference>
<organism evidence="2 3">
    <name type="scientific">Cryptotermes secundus</name>
    <dbReference type="NCBI Taxonomy" id="105785"/>
    <lineage>
        <taxon>Eukaryota</taxon>
        <taxon>Metazoa</taxon>
        <taxon>Ecdysozoa</taxon>
        <taxon>Arthropoda</taxon>
        <taxon>Hexapoda</taxon>
        <taxon>Insecta</taxon>
        <taxon>Pterygota</taxon>
        <taxon>Neoptera</taxon>
        <taxon>Polyneoptera</taxon>
        <taxon>Dictyoptera</taxon>
        <taxon>Blattodea</taxon>
        <taxon>Blattoidea</taxon>
        <taxon>Termitoidae</taxon>
        <taxon>Kalotermitidae</taxon>
        <taxon>Cryptotermitinae</taxon>
        <taxon>Cryptotermes</taxon>
    </lineage>
</organism>
<keyword evidence="3" id="KW-1185">Reference proteome</keyword>
<protein>
    <recommendedName>
        <fullName evidence="1">Reverse transcriptase domain-containing protein</fullName>
    </recommendedName>
</protein>
<evidence type="ECO:0000313" key="3">
    <source>
        <dbReference type="Proteomes" id="UP000235965"/>
    </source>
</evidence>
<reference evidence="2 3" key="1">
    <citation type="submission" date="2017-12" db="EMBL/GenBank/DDBJ databases">
        <title>Hemimetabolous genomes reveal molecular basis of termite eusociality.</title>
        <authorList>
            <person name="Harrison M.C."/>
            <person name="Jongepier E."/>
            <person name="Robertson H.M."/>
            <person name="Arning N."/>
            <person name="Bitard-Feildel T."/>
            <person name="Chao H."/>
            <person name="Childers C.P."/>
            <person name="Dinh H."/>
            <person name="Doddapaneni H."/>
            <person name="Dugan S."/>
            <person name="Gowin J."/>
            <person name="Greiner C."/>
            <person name="Han Y."/>
            <person name="Hu H."/>
            <person name="Hughes D.S.T."/>
            <person name="Huylmans A.-K."/>
            <person name="Kemena C."/>
            <person name="Kremer L.P.M."/>
            <person name="Lee S.L."/>
            <person name="Lopez-Ezquerra A."/>
            <person name="Mallet L."/>
            <person name="Monroy-Kuhn J.M."/>
            <person name="Moser A."/>
            <person name="Murali S.C."/>
            <person name="Muzny D.M."/>
            <person name="Otani S."/>
            <person name="Piulachs M.-D."/>
            <person name="Poelchau M."/>
            <person name="Qu J."/>
            <person name="Schaub F."/>
            <person name="Wada-Katsumata A."/>
            <person name="Worley K.C."/>
            <person name="Xie Q."/>
            <person name="Ylla G."/>
            <person name="Poulsen M."/>
            <person name="Gibbs R.A."/>
            <person name="Schal C."/>
            <person name="Richards S."/>
            <person name="Belles X."/>
            <person name="Korb J."/>
            <person name="Bornberg-Bauer E."/>
        </authorList>
    </citation>
    <scope>NUCLEOTIDE SEQUENCE [LARGE SCALE GENOMIC DNA]</scope>
    <source>
        <tissue evidence="2">Whole body</tissue>
    </source>
</reference>
<dbReference type="AlphaFoldDB" id="A0A2J7RBC8"/>
<dbReference type="EMBL" id="NEVH01005908">
    <property type="protein sequence ID" value="PNF38136.1"/>
    <property type="molecule type" value="Genomic_DNA"/>
</dbReference>
<evidence type="ECO:0000313" key="2">
    <source>
        <dbReference type="EMBL" id="PNF38136.1"/>
    </source>
</evidence>
<dbReference type="Gene3D" id="3.10.10.20">
    <property type="match status" value="1"/>
</dbReference>
<dbReference type="OrthoDB" id="6782675at2759"/>
<name>A0A2J7RBC8_9NEOP</name>
<comment type="caution">
    <text evidence="2">The sequence shown here is derived from an EMBL/GenBank/DDBJ whole genome shotgun (WGS) entry which is preliminary data.</text>
</comment>
<gene>
    <name evidence="2" type="ORF">B7P43_G14608</name>
</gene>
<dbReference type="PROSITE" id="PS50878">
    <property type="entry name" value="RT_POL"/>
    <property type="match status" value="1"/>
</dbReference>
<feature type="domain" description="Reverse transcriptase" evidence="1">
    <location>
        <begin position="1"/>
        <end position="193"/>
    </location>
</feature>
<evidence type="ECO:0000259" key="1">
    <source>
        <dbReference type="PROSITE" id="PS50878"/>
    </source>
</evidence>
<dbReference type="STRING" id="105785.A0A2J7RBC8"/>
<dbReference type="Proteomes" id="UP000235965">
    <property type="component" value="Unassembled WGS sequence"/>
</dbReference>
<sequence>MDIKDLYVNIPINDTVLVTNKLLKDNHTDKNIIKEIMSILRMILNQNYFQYNENFYKPRSGIAMGSPLSSTMAEIFLQDLEQNRIKQLLEDEKITYYNRYVDDIFIIYNQTKITPQCLLEHFSGQHRNLQFTINEEVNNQIAYLDLNLFNKNGQIEMEIYRKSTTTDITINNKSCHPREQKLATYKNWIHRRLTLPLEEDAKNKD</sequence>
<dbReference type="Gene3D" id="3.30.70.2630">
    <property type="match status" value="1"/>
</dbReference>